<reference evidence="2 3" key="1">
    <citation type="submission" date="2020-08" db="EMBL/GenBank/DDBJ databases">
        <title>Functional genomics of gut bacteria from endangered species of beetles.</title>
        <authorList>
            <person name="Carlos-Shanley C."/>
        </authorList>
    </citation>
    <scope>NUCLEOTIDE SEQUENCE [LARGE SCALE GENOMIC DNA]</scope>
    <source>
        <strain evidence="2 3">S00198</strain>
    </source>
</reference>
<accession>A0A7X0P9Q3</accession>
<dbReference type="PANTHER" id="PTHR33844:SF1">
    <property type="entry name" value="SULFOTRANSFERASE DOMAIN-CONTAINING PROTEIN"/>
    <property type="match status" value="1"/>
</dbReference>
<comment type="caution">
    <text evidence="2">The sequence shown here is derived from an EMBL/GenBank/DDBJ whole genome shotgun (WGS) entry which is preliminary data.</text>
</comment>
<evidence type="ECO:0008006" key="4">
    <source>
        <dbReference type="Google" id="ProtNLM"/>
    </source>
</evidence>
<name>A0A7X0P9Q3_9BURK</name>
<feature type="region of interest" description="Disordered" evidence="1">
    <location>
        <begin position="287"/>
        <end position="316"/>
    </location>
</feature>
<gene>
    <name evidence="2" type="ORF">HNP48_000556</name>
</gene>
<proteinExistence type="predicted"/>
<keyword evidence="3" id="KW-1185">Reference proteome</keyword>
<organism evidence="2 3">
    <name type="scientific">Acidovorax soli</name>
    <dbReference type="NCBI Taxonomy" id="592050"/>
    <lineage>
        <taxon>Bacteria</taxon>
        <taxon>Pseudomonadati</taxon>
        <taxon>Pseudomonadota</taxon>
        <taxon>Betaproteobacteria</taxon>
        <taxon>Burkholderiales</taxon>
        <taxon>Comamonadaceae</taxon>
        <taxon>Acidovorax</taxon>
    </lineage>
</organism>
<dbReference type="SUPFAM" id="SSF52540">
    <property type="entry name" value="P-loop containing nucleoside triphosphate hydrolases"/>
    <property type="match status" value="1"/>
</dbReference>
<dbReference type="Proteomes" id="UP000575083">
    <property type="component" value="Unassembled WGS sequence"/>
</dbReference>
<dbReference type="Gene3D" id="3.40.50.300">
    <property type="entry name" value="P-loop containing nucleotide triphosphate hydrolases"/>
    <property type="match status" value="1"/>
</dbReference>
<dbReference type="AlphaFoldDB" id="A0A7X0P9Q3"/>
<dbReference type="EMBL" id="JACHLK010000001">
    <property type="protein sequence ID" value="MBB6557892.1"/>
    <property type="molecule type" value="Genomic_DNA"/>
</dbReference>
<evidence type="ECO:0000313" key="3">
    <source>
        <dbReference type="Proteomes" id="UP000575083"/>
    </source>
</evidence>
<protein>
    <recommendedName>
        <fullName evidence="4">Sulfotransferase family protein</fullName>
    </recommendedName>
</protein>
<evidence type="ECO:0000256" key="1">
    <source>
        <dbReference type="SAM" id="MobiDB-lite"/>
    </source>
</evidence>
<sequence length="338" mass="37980">MQAEQALLRGREVGPAERPSLHGWFPVTLQHDPARVWWRFMGEQRFTAPFFEDSLARQTAQDRLVCSTPWSALDDLPDSVPPAAFIFHVSRCGSTLITQALATLPQCIVMSEPPVLNAFFRLHHHHPEHSGGTRTLQRLVAALGQRRSPAERHLVIKFDCWHLPWMPLVQAAFPGTPTVFLYREPGEVLASHRRQRGLQMVPGLIDLSRLESLVHRPGDPELAPGDLDGHAIRVLQSLYRCGLEMASTQDLVLMDYRQLPGAIWQELPQLLGMPCSPAEREALQARSGFHSKHTGSPFQGDPAPPPGGQPFLPTSERLDEAIRCYRQLEQRRLARSPD</sequence>
<dbReference type="PANTHER" id="PTHR33844">
    <property type="entry name" value="SULFOTRANSFER_1 DOMAIN-CONTAINING PROTEIN"/>
    <property type="match status" value="1"/>
</dbReference>
<evidence type="ECO:0000313" key="2">
    <source>
        <dbReference type="EMBL" id="MBB6557892.1"/>
    </source>
</evidence>
<dbReference type="RefSeq" id="WP_184855308.1">
    <property type="nucleotide sequence ID" value="NZ_JACHLK010000001.1"/>
</dbReference>
<dbReference type="InterPro" id="IPR027417">
    <property type="entry name" value="P-loop_NTPase"/>
</dbReference>